<reference evidence="3" key="1">
    <citation type="submission" date="2022-08" db="EMBL/GenBank/DDBJ databases">
        <authorList>
            <consortium name="DOE Joint Genome Institute"/>
            <person name="Min B."/>
            <person name="Riley R."/>
            <person name="Sierra-Patev S."/>
            <person name="Naranjo-Ortiz M."/>
            <person name="Looney B."/>
            <person name="Konkel Z."/>
            <person name="Slot J.C."/>
            <person name="Sakamoto Y."/>
            <person name="Steenwyk J.L."/>
            <person name="Rokas A."/>
            <person name="Carro J."/>
            <person name="Camarero S."/>
            <person name="Ferreira P."/>
            <person name="Molpeceres G."/>
            <person name="Ruiz-Duenas F.J."/>
            <person name="Serrano A."/>
            <person name="Henrissat B."/>
            <person name="Drula E."/>
            <person name="Hughes K.W."/>
            <person name="Mata J.L."/>
            <person name="Ishikawa N.K."/>
            <person name="Vargas-Isla R."/>
            <person name="Ushijima S."/>
            <person name="Smith C.A."/>
            <person name="Ahrendt S."/>
            <person name="Andreopoulos W."/>
            <person name="He G."/>
            <person name="Labutti K."/>
            <person name="Lipzen A."/>
            <person name="Ng V."/>
            <person name="Sandor L."/>
            <person name="Barry K."/>
            <person name="Martinez A.T."/>
            <person name="Xiao Y."/>
            <person name="Gibbons J.G."/>
            <person name="Terashima K."/>
            <person name="Hibbett D.S."/>
            <person name="Grigoriev I.V."/>
        </authorList>
    </citation>
    <scope>NUCLEOTIDE SEQUENCE</scope>
    <source>
        <strain evidence="3">TFB7829</strain>
    </source>
</reference>
<evidence type="ECO:0000256" key="1">
    <source>
        <dbReference type="SAM" id="MobiDB-lite"/>
    </source>
</evidence>
<feature type="compositionally biased region" description="Basic and acidic residues" evidence="1">
    <location>
        <begin position="27"/>
        <end position="38"/>
    </location>
</feature>
<evidence type="ECO:0000256" key="2">
    <source>
        <dbReference type="SAM" id="SignalP"/>
    </source>
</evidence>
<evidence type="ECO:0000313" key="4">
    <source>
        <dbReference type="Proteomes" id="UP001163850"/>
    </source>
</evidence>
<keyword evidence="2" id="KW-0732">Signal</keyword>
<gene>
    <name evidence="3" type="ORF">F5890DRAFT_982161</name>
</gene>
<evidence type="ECO:0008006" key="5">
    <source>
        <dbReference type="Google" id="ProtNLM"/>
    </source>
</evidence>
<protein>
    <recommendedName>
        <fullName evidence="5">Protein kinase domain-containing protein</fullName>
    </recommendedName>
</protein>
<feature type="chain" id="PRO_5041460255" description="Protein kinase domain-containing protein" evidence="2">
    <location>
        <begin position="22"/>
        <end position="284"/>
    </location>
</feature>
<dbReference type="AlphaFoldDB" id="A0AA38Q3K1"/>
<sequence length="284" mass="31800">MQKVYRVFILILALAMTTTQAAPLDGRGRALDQHERSSRAPNSNSLGSRQPSHMPLEISTTSVLVSRTWGVTLKSLLDNGAIKPFDAVLVDSDKKVFDPEINDIKFGKEIKAGLNNDGIWEVVSYRGQPRDDLIAKFFREAKSVEYGEVKALRMMNLLVESGKTMDPHPKRQSSLLPVIIMKKKEGITCRQYIKDYSKNRKDPSTHPRGPRLNLERARKIMCKQAAKDAVNFLVFHDDNGLDNGFVTTVDKGSVKVELVDYGGAYMVIDKSIPKETIYKACIGE</sequence>
<name>A0AA38Q3K1_9AGAR</name>
<accession>A0AA38Q3K1</accession>
<feature type="region of interest" description="Disordered" evidence="1">
    <location>
        <begin position="27"/>
        <end position="53"/>
    </location>
</feature>
<organism evidence="3 4">
    <name type="scientific">Lentinula detonsa</name>
    <dbReference type="NCBI Taxonomy" id="2804962"/>
    <lineage>
        <taxon>Eukaryota</taxon>
        <taxon>Fungi</taxon>
        <taxon>Dikarya</taxon>
        <taxon>Basidiomycota</taxon>
        <taxon>Agaricomycotina</taxon>
        <taxon>Agaricomycetes</taxon>
        <taxon>Agaricomycetidae</taxon>
        <taxon>Agaricales</taxon>
        <taxon>Marasmiineae</taxon>
        <taxon>Omphalotaceae</taxon>
        <taxon>Lentinula</taxon>
    </lineage>
</organism>
<feature type="signal peptide" evidence="2">
    <location>
        <begin position="1"/>
        <end position="21"/>
    </location>
</feature>
<feature type="compositionally biased region" description="Polar residues" evidence="1">
    <location>
        <begin position="39"/>
        <end position="51"/>
    </location>
</feature>
<dbReference type="Proteomes" id="UP001163850">
    <property type="component" value="Unassembled WGS sequence"/>
</dbReference>
<evidence type="ECO:0000313" key="3">
    <source>
        <dbReference type="EMBL" id="KAJ3986492.1"/>
    </source>
</evidence>
<proteinExistence type="predicted"/>
<comment type="caution">
    <text evidence="3">The sequence shown here is derived from an EMBL/GenBank/DDBJ whole genome shotgun (WGS) entry which is preliminary data.</text>
</comment>
<dbReference type="EMBL" id="MU801939">
    <property type="protein sequence ID" value="KAJ3986492.1"/>
    <property type="molecule type" value="Genomic_DNA"/>
</dbReference>